<dbReference type="InterPro" id="IPR029468">
    <property type="entry name" value="O-ag_pol_Wzy"/>
</dbReference>
<evidence type="ECO:0000313" key="1">
    <source>
        <dbReference type="EMBL" id="VVH84333.1"/>
    </source>
</evidence>
<sequence length="474" mass="52901">MVNQGGVVIKSSKTLLFGFLILVFLFVCYFFSFDVSSYVDELSIAFIVLALFVYIFLSFLSLGFKPTSLTVLFFVSTAVFIFGRFFSKILNPDVDIFAIDFFATYKLAPYDGVRLGFLSMIFLFSMYMGAVLGRDIKFKLGSSGGVEEGGGHFSPMLRMVIFFLVVIICSINLYVEYRNYVISSSDGYLSLYSFQGEAYAGGKFFKSLFYIALGLSYSFCLEREKKIIILSLFVMGLLSLLAGQRGGFVISLFMLLWAYGINHKVSWFGVLAAFSLFFLSLVLFGSLSARSLAVNLDSGWLGFVSKFLYDQGISLMVFDVSTKVSDYPLVATIQNFVPGASRLASIFYDLRMQDVSYADYLAYHLDPVTYLGGLGLGWSLPSTFYIWSFEQVFLFSAFSACFGFLLKTLDNKTLSSSFFLGLAACLVSVIIILPRSQFSNVIPLAIYFCVFFPVFSAFAKKSKYIMSSSVSDRG</sequence>
<proteinExistence type="predicted"/>
<accession>A0A5E5R9V9</accession>
<dbReference type="EMBL" id="LR700248">
    <property type="protein sequence ID" value="VVH84333.1"/>
    <property type="molecule type" value="Genomic_DNA"/>
</dbReference>
<reference evidence="1" key="1">
    <citation type="submission" date="2019-09" db="EMBL/GenBank/DDBJ databases">
        <authorList>
            <person name="Gross C."/>
            <person name="Bohn E."/>
        </authorList>
    </citation>
    <scope>NUCLEOTIDE SEQUENCE</scope>
    <source>
        <strain evidence="1">ID40</strain>
    </source>
</reference>
<protein>
    <submittedName>
        <fullName evidence="1">Uncharacterized protein</fullName>
    </submittedName>
</protein>
<gene>
    <name evidence="1" type="ORF">TUEID40_05534</name>
</gene>
<name>A0A5E5R9V9_PSEAI</name>
<organism evidence="1">
    <name type="scientific">Pseudomonas aeruginosa</name>
    <dbReference type="NCBI Taxonomy" id="287"/>
    <lineage>
        <taxon>Bacteria</taxon>
        <taxon>Pseudomonadati</taxon>
        <taxon>Pseudomonadota</taxon>
        <taxon>Gammaproteobacteria</taxon>
        <taxon>Pseudomonadales</taxon>
        <taxon>Pseudomonadaceae</taxon>
        <taxon>Pseudomonas</taxon>
    </lineage>
</organism>
<dbReference type="Pfam" id="PF14296">
    <property type="entry name" value="O-ag_pol_Wzy"/>
    <property type="match status" value="1"/>
</dbReference>
<dbReference type="AlphaFoldDB" id="A0A5E5R9V9"/>